<dbReference type="RefSeq" id="WP_004399369.1">
    <property type="nucleotide sequence ID" value="NC_000964.3"/>
</dbReference>
<evidence type="ECO:0000259" key="1">
    <source>
        <dbReference type="Pfam" id="PF26308"/>
    </source>
</evidence>
<dbReference type="AlphaFoldDB" id="A0A6M3ZG76"/>
<accession>A0A6M3ZG76</accession>
<feature type="domain" description="YopA central" evidence="1">
    <location>
        <begin position="115"/>
        <end position="247"/>
    </location>
</feature>
<gene>
    <name evidence="2" type="ORF">HIR78_12670</name>
</gene>
<dbReference type="EMBL" id="CP052842">
    <property type="protein sequence ID" value="QJP88820.1"/>
    <property type="molecule type" value="Genomic_DNA"/>
</dbReference>
<dbReference type="OrthoDB" id="2443673at2"/>
<dbReference type="InterPro" id="IPR058684">
    <property type="entry name" value="YopA_M"/>
</dbReference>
<protein>
    <recommendedName>
        <fullName evidence="1">YopA central domain-containing protein</fullName>
    </recommendedName>
</protein>
<reference evidence="2" key="1">
    <citation type="submission" date="2020-04" db="EMBL/GenBank/DDBJ databases">
        <title>Phage recombination drives evolution of spore-forming Bacilli.</title>
        <authorList>
            <person name="Dragos A."/>
            <person name="Kovacs A.T."/>
        </authorList>
    </citation>
    <scope>NUCLEOTIDE SEQUENCE</scope>
    <source>
        <strain evidence="2">168</strain>
    </source>
</reference>
<proteinExistence type="predicted"/>
<evidence type="ECO:0000313" key="2">
    <source>
        <dbReference type="EMBL" id="QJP88820.1"/>
    </source>
</evidence>
<organism evidence="2">
    <name type="scientific">Bacillus subtilis (strain 168)</name>
    <dbReference type="NCBI Taxonomy" id="224308"/>
    <lineage>
        <taxon>Bacteria</taxon>
        <taxon>Bacillati</taxon>
        <taxon>Bacillota</taxon>
        <taxon>Bacilli</taxon>
        <taxon>Bacillales</taxon>
        <taxon>Bacillaceae</taxon>
        <taxon>Bacillus</taxon>
    </lineage>
</organism>
<name>A0A6M3ZG76_BACSU</name>
<sequence length="438" mass="50875">MENIALESSFLEYDINEPIKIYTGHFTIEVADDFFEILGEVKIAFLPKARLIFEGAISGNLSKLFEFEKAMKSNNMMINVPGFMKSEVLISGITDGSKGNKVSGILKRSILTSAETKVNRMEFTVVNFVNDLGRRIVHGRFKFSGRTKLKYKDWEIILDKRYDYSNKKIFDRLKNSGGYLITHVGYLKRVDDKLFDTKEVEPLISGLYWLLSFSAGRHVAIPTLEGYHNEEVIWSKYQVPLIDGWTNNITWFPKQKSPSLEHLFPKVIEKQEDPFWNKVLWEVLSWYSQAHSSSIVENKVVSVQVALETLAWVYLIVDRKSNISKSKYKYMNAAEKFREILSRFSIDLSIPKLFIDIKDNYDDGPHLFTVFRNKIVHPTRELDFDNPIDKLHVLYLGVWYLELLTLGILGYEGSYVNRLKVPIIEGVYEFVPWKTRDN</sequence>
<dbReference type="Pfam" id="PF26308">
    <property type="entry name" value="YopA_M"/>
    <property type="match status" value="1"/>
</dbReference>
<dbReference type="KEGG" id="bsu:BSU20960"/>